<evidence type="ECO:0000313" key="14">
    <source>
        <dbReference type="Proteomes" id="UP000564806"/>
    </source>
</evidence>
<sequence>MKIKSKRRRKLIVSVPGKSASQRAAKGATAAANRRSPRRSSGRPAVTRRHGSRKTGRWQRNGTLSVIISARNEQKTLLPLLKQVSRLQPMEIIVVLNGCIDNSFRQARLSKEAMIIHLPDSAGHDVGRAIGAKLSRGDILLFLDGDMVIPAPQLAPFPAAVDKGVDVALNDLNSLLPPFRLSDDVTRSKMFLNLALGRGDLGVSSMTAVPHALSRHALEKIGFQELMVPPKAQALSILGGLRVEQVGTVDVIKHNRLRRTNIGTGNAVEQLITGDHAEALHEVLSRRDPGSLVPEEVFWEKRRQMAIWRNGL</sequence>
<evidence type="ECO:0000256" key="4">
    <source>
        <dbReference type="ARBA" id="ARBA00022679"/>
    </source>
</evidence>
<dbReference type="CDD" id="cd00761">
    <property type="entry name" value="Glyco_tranf_GTA_type"/>
    <property type="match status" value="1"/>
</dbReference>
<comment type="function">
    <text evidence="7">Catalyzes the glycosylation of 4,4'-diaponeurosporenoate, i.e. the esterification of glucose at the C1'' position with the carboxyl group of 4,4'-diaponeurosporenic acid, to form glycosyl-4,4'-diaponeurosporenoate. This is a step in the biosynthesis of staphyloxanthin, an orange pigment present in most staphylococci strains.</text>
</comment>
<feature type="compositionally biased region" description="Basic residues" evidence="11">
    <location>
        <begin position="1"/>
        <end position="11"/>
    </location>
</feature>
<dbReference type="InterPro" id="IPR029044">
    <property type="entry name" value="Nucleotide-diphossugar_trans"/>
</dbReference>
<dbReference type="SUPFAM" id="SSF53448">
    <property type="entry name" value="Nucleotide-diphospho-sugar transferases"/>
    <property type="match status" value="1"/>
</dbReference>
<keyword evidence="6" id="KW-0472">Membrane</keyword>
<feature type="domain" description="Glycosyltransferase 2-like" evidence="12">
    <location>
        <begin position="65"/>
        <end position="168"/>
    </location>
</feature>
<dbReference type="GO" id="GO:0016757">
    <property type="term" value="F:glycosyltransferase activity"/>
    <property type="evidence" value="ECO:0007669"/>
    <property type="project" value="UniProtKB-KW"/>
</dbReference>
<reference evidence="13" key="1">
    <citation type="submission" date="2020-06" db="EMBL/GenBank/DDBJ databases">
        <title>Paenibacillus sp. nov., isolated from soil.</title>
        <authorList>
            <person name="Seo Y.L."/>
        </authorList>
    </citation>
    <scope>NUCLEOTIDE SEQUENCE [LARGE SCALE GENOMIC DNA]</scope>
    <source>
        <strain evidence="13">JW14</strain>
    </source>
</reference>
<dbReference type="AlphaFoldDB" id="A0A850EIV3"/>
<evidence type="ECO:0000256" key="10">
    <source>
        <dbReference type="ARBA" id="ARBA00040345"/>
    </source>
</evidence>
<comment type="similarity">
    <text evidence="9">Belongs to the glycosyltransferase 2 family. CrtQ subfamily.</text>
</comment>
<proteinExistence type="inferred from homology"/>
<keyword evidence="5" id="KW-0125">Carotenoid biosynthesis</keyword>
<dbReference type="GO" id="GO:0016117">
    <property type="term" value="P:carotenoid biosynthetic process"/>
    <property type="evidence" value="ECO:0007669"/>
    <property type="project" value="UniProtKB-KW"/>
</dbReference>
<evidence type="ECO:0000256" key="1">
    <source>
        <dbReference type="ARBA" id="ARBA00004236"/>
    </source>
</evidence>
<keyword evidence="3" id="KW-0328">Glycosyltransferase</keyword>
<feature type="region of interest" description="Disordered" evidence="11">
    <location>
        <begin position="1"/>
        <end position="58"/>
    </location>
</feature>
<evidence type="ECO:0000256" key="9">
    <source>
        <dbReference type="ARBA" id="ARBA00038120"/>
    </source>
</evidence>
<dbReference type="InterPro" id="IPR001173">
    <property type="entry name" value="Glyco_trans_2-like"/>
</dbReference>
<dbReference type="PANTHER" id="PTHR43646">
    <property type="entry name" value="GLYCOSYLTRANSFERASE"/>
    <property type="match status" value="1"/>
</dbReference>
<dbReference type="Proteomes" id="UP000564806">
    <property type="component" value="Unassembled WGS sequence"/>
</dbReference>
<dbReference type="Gene3D" id="3.90.550.10">
    <property type="entry name" value="Spore Coat Polysaccharide Biosynthesis Protein SpsA, Chain A"/>
    <property type="match status" value="1"/>
</dbReference>
<dbReference type="Pfam" id="PF00535">
    <property type="entry name" value="Glycos_transf_2"/>
    <property type="match status" value="1"/>
</dbReference>
<evidence type="ECO:0000256" key="5">
    <source>
        <dbReference type="ARBA" id="ARBA00022746"/>
    </source>
</evidence>
<accession>A0A850EIV3</accession>
<evidence type="ECO:0000256" key="8">
    <source>
        <dbReference type="ARBA" id="ARBA00037904"/>
    </source>
</evidence>
<protein>
    <recommendedName>
        <fullName evidence="10">4,4'-diaponeurosporenoate glycosyltransferase</fullName>
    </recommendedName>
</protein>
<dbReference type="GO" id="GO:0005886">
    <property type="term" value="C:plasma membrane"/>
    <property type="evidence" value="ECO:0007669"/>
    <property type="project" value="UniProtKB-SubCell"/>
</dbReference>
<keyword evidence="14" id="KW-1185">Reference proteome</keyword>
<evidence type="ECO:0000256" key="11">
    <source>
        <dbReference type="SAM" id="MobiDB-lite"/>
    </source>
</evidence>
<dbReference type="EMBL" id="JABWCS010000200">
    <property type="protein sequence ID" value="NUU60306.1"/>
    <property type="molecule type" value="Genomic_DNA"/>
</dbReference>
<dbReference type="PANTHER" id="PTHR43646:SF2">
    <property type="entry name" value="GLYCOSYLTRANSFERASE 2-LIKE DOMAIN-CONTAINING PROTEIN"/>
    <property type="match status" value="1"/>
</dbReference>
<evidence type="ECO:0000256" key="6">
    <source>
        <dbReference type="ARBA" id="ARBA00023136"/>
    </source>
</evidence>
<name>A0A850EIV3_9BACL</name>
<feature type="compositionally biased region" description="Basic residues" evidence="11">
    <location>
        <begin position="35"/>
        <end position="57"/>
    </location>
</feature>
<gene>
    <name evidence="13" type="ORF">HPT30_08110</name>
</gene>
<comment type="caution">
    <text evidence="13">The sequence shown here is derived from an EMBL/GenBank/DDBJ whole genome shotgun (WGS) entry which is preliminary data.</text>
</comment>
<dbReference type="RefSeq" id="WP_175370904.1">
    <property type="nucleotide sequence ID" value="NZ_JABWCS010000200.1"/>
</dbReference>
<comment type="pathway">
    <text evidence="8">Carotenoid biosynthesis; staphyloxanthin biosynthesis; staphyloxanthin from farnesyl diphosphate: step 4/5.</text>
</comment>
<keyword evidence="2" id="KW-1003">Cell membrane</keyword>
<organism evidence="13 14">
    <name type="scientific">Paenibacillus agri</name>
    <dbReference type="NCBI Taxonomy" id="2744309"/>
    <lineage>
        <taxon>Bacteria</taxon>
        <taxon>Bacillati</taxon>
        <taxon>Bacillota</taxon>
        <taxon>Bacilli</taxon>
        <taxon>Bacillales</taxon>
        <taxon>Paenibacillaceae</taxon>
        <taxon>Paenibacillus</taxon>
    </lineage>
</organism>
<comment type="subcellular location">
    <subcellularLocation>
        <location evidence="1">Cell membrane</location>
    </subcellularLocation>
</comment>
<evidence type="ECO:0000256" key="7">
    <source>
        <dbReference type="ARBA" id="ARBA00037281"/>
    </source>
</evidence>
<evidence type="ECO:0000259" key="12">
    <source>
        <dbReference type="Pfam" id="PF00535"/>
    </source>
</evidence>
<evidence type="ECO:0000256" key="2">
    <source>
        <dbReference type="ARBA" id="ARBA00022475"/>
    </source>
</evidence>
<evidence type="ECO:0000256" key="3">
    <source>
        <dbReference type="ARBA" id="ARBA00022676"/>
    </source>
</evidence>
<evidence type="ECO:0000313" key="13">
    <source>
        <dbReference type="EMBL" id="NUU60306.1"/>
    </source>
</evidence>
<keyword evidence="4 13" id="KW-0808">Transferase</keyword>
<feature type="compositionally biased region" description="Low complexity" evidence="11">
    <location>
        <begin position="19"/>
        <end position="34"/>
    </location>
</feature>